<dbReference type="GO" id="GO:0004034">
    <property type="term" value="F:aldose 1-epimerase activity"/>
    <property type="evidence" value="ECO:0007669"/>
    <property type="project" value="UniProtKB-EC"/>
</dbReference>
<evidence type="ECO:0000256" key="2">
    <source>
        <dbReference type="ARBA" id="ARBA00006206"/>
    </source>
</evidence>
<dbReference type="PIRSF" id="PIRSF005096">
    <property type="entry name" value="GALM"/>
    <property type="match status" value="1"/>
</dbReference>
<dbReference type="PANTHER" id="PTHR10091">
    <property type="entry name" value="ALDOSE-1-EPIMERASE"/>
    <property type="match status" value="1"/>
</dbReference>
<organism evidence="9 10">
    <name type="scientific">Carnobacterium maltaromaticum</name>
    <name type="common">Carnobacterium piscicola</name>
    <dbReference type="NCBI Taxonomy" id="2751"/>
    <lineage>
        <taxon>Bacteria</taxon>
        <taxon>Bacillati</taxon>
        <taxon>Bacillota</taxon>
        <taxon>Bacilli</taxon>
        <taxon>Lactobacillales</taxon>
        <taxon>Carnobacteriaceae</taxon>
        <taxon>Carnobacterium</taxon>
    </lineage>
</organism>
<sequence>MKISEKMVEEMDGQQVIEYCITNKNGASLRAINYGATLTAIEMPDRNGQLANVVLGFTTVKEYIEHKAFFGATVGRVAGRIKDGQFKLNGEKYQLILNEGKHHLHGGGHFNQQIWESKSKITKEGGELHFNYFSPTGEKGYPGNLNVSVVFTLTEQNQWKIKYQAETDQATLFDPTNHVYFNLSGQPHSTILDHELTLKSDKIVELQTDLIPTGELMEVKGTAFDLNKGHKLRAGIESRHPQNQLVKGYDHGFVLVNKINEEVAILVDSSSGRRLKMYTDRPAVVVYSGNQLNGEFELNGLPVQRYAGMTLETQGLPDAMNHQGFGSIVLKPGEKYTSETSYTFDIV</sequence>
<dbReference type="CDD" id="cd09019">
    <property type="entry name" value="galactose_mutarotase_like"/>
    <property type="match status" value="1"/>
</dbReference>
<feature type="binding site" evidence="8">
    <location>
        <begin position="178"/>
        <end position="180"/>
    </location>
    <ligand>
        <name>beta-D-galactose</name>
        <dbReference type="ChEBI" id="CHEBI:27667"/>
    </ligand>
</feature>
<protein>
    <recommendedName>
        <fullName evidence="5">Aldose 1-epimerase</fullName>
        <ecNumber evidence="5">5.1.3.3</ecNumber>
    </recommendedName>
</protein>
<keyword evidence="3 5" id="KW-0413">Isomerase</keyword>
<comment type="similarity">
    <text evidence="2 5">Belongs to the aldose epimerase family.</text>
</comment>
<evidence type="ECO:0000256" key="4">
    <source>
        <dbReference type="ARBA" id="ARBA00023277"/>
    </source>
</evidence>
<evidence type="ECO:0000256" key="8">
    <source>
        <dbReference type="PIRSR" id="PIRSR005096-3"/>
    </source>
</evidence>
<comment type="pathway">
    <text evidence="1 5">Carbohydrate metabolism; hexose metabolism.</text>
</comment>
<dbReference type="InterPro" id="IPR015443">
    <property type="entry name" value="Aldose_1-epimerase"/>
</dbReference>
<dbReference type="Gene3D" id="2.70.98.10">
    <property type="match status" value="1"/>
</dbReference>
<dbReference type="Proteomes" id="UP001290462">
    <property type="component" value="Unassembled WGS sequence"/>
</dbReference>
<dbReference type="InterPro" id="IPR014718">
    <property type="entry name" value="GH-type_carb-bd"/>
</dbReference>
<evidence type="ECO:0000256" key="3">
    <source>
        <dbReference type="ARBA" id="ARBA00023235"/>
    </source>
</evidence>
<dbReference type="InterPro" id="IPR011013">
    <property type="entry name" value="Gal_mutarotase_sf_dom"/>
</dbReference>
<name>A0AAW9JPC8_CARML</name>
<keyword evidence="4 5" id="KW-0119">Carbohydrate metabolism</keyword>
<feature type="binding site" evidence="7">
    <location>
        <position position="250"/>
    </location>
    <ligand>
        <name>beta-D-galactose</name>
        <dbReference type="ChEBI" id="CHEBI:27667"/>
    </ligand>
</feature>
<dbReference type="Pfam" id="PF01263">
    <property type="entry name" value="Aldose_epim"/>
    <property type="match status" value="1"/>
</dbReference>
<dbReference type="PANTHER" id="PTHR10091:SF0">
    <property type="entry name" value="GALACTOSE MUTAROTASE"/>
    <property type="match status" value="1"/>
</dbReference>
<dbReference type="RefSeq" id="WP_322808356.1">
    <property type="nucleotide sequence ID" value="NZ_JAVBVO010000001.1"/>
</dbReference>
<dbReference type="InterPro" id="IPR047215">
    <property type="entry name" value="Galactose_mutarotase-like"/>
</dbReference>
<reference evidence="9" key="1">
    <citation type="submission" date="2023-08" db="EMBL/GenBank/DDBJ databases">
        <title>Genomic characterization of piscicolin 126 produced by Carnobacterium maltaromaticum CM22 strain isolated from salmon (Salmo salar).</title>
        <authorList>
            <person name="Gonzalez-Gragera E."/>
            <person name="Garcia-Lopez J.D."/>
            <person name="Teso-Perez C."/>
            <person name="Gimenez-Hernandez I."/>
            <person name="Peralta-Sanchez J.M."/>
            <person name="Valdivia E."/>
            <person name="Montalban-Lopez M."/>
            <person name="Martin-Platero A.M."/>
            <person name="Banos A."/>
            <person name="Martinez-Bueno M."/>
        </authorList>
    </citation>
    <scope>NUCLEOTIDE SEQUENCE</scope>
    <source>
        <strain evidence="9">CM22</strain>
    </source>
</reference>
<dbReference type="InterPro" id="IPR008183">
    <property type="entry name" value="Aldose_1/G6P_1-epimerase"/>
</dbReference>
<dbReference type="NCBIfam" id="NF008277">
    <property type="entry name" value="PRK11055.1"/>
    <property type="match status" value="1"/>
</dbReference>
<feature type="active site" description="Proton acceptor" evidence="6">
    <location>
        <position position="312"/>
    </location>
</feature>
<evidence type="ECO:0000256" key="7">
    <source>
        <dbReference type="PIRSR" id="PIRSR005096-2"/>
    </source>
</evidence>
<proteinExistence type="inferred from homology"/>
<gene>
    <name evidence="9" type="ORF">RAK27_01945</name>
</gene>
<comment type="catalytic activity">
    <reaction evidence="5">
        <text>alpha-D-glucose = beta-D-glucose</text>
        <dbReference type="Rhea" id="RHEA:10264"/>
        <dbReference type="ChEBI" id="CHEBI:15903"/>
        <dbReference type="ChEBI" id="CHEBI:17925"/>
        <dbReference type="EC" id="5.1.3.3"/>
    </reaction>
</comment>
<dbReference type="SUPFAM" id="SSF74650">
    <property type="entry name" value="Galactose mutarotase-like"/>
    <property type="match status" value="1"/>
</dbReference>
<dbReference type="EC" id="5.1.3.3" evidence="5"/>
<dbReference type="GO" id="GO:0033499">
    <property type="term" value="P:galactose catabolic process via UDP-galactose, Leloir pathway"/>
    <property type="evidence" value="ECO:0007669"/>
    <property type="project" value="TreeGrafter"/>
</dbReference>
<evidence type="ECO:0000313" key="10">
    <source>
        <dbReference type="Proteomes" id="UP001290462"/>
    </source>
</evidence>
<evidence type="ECO:0000256" key="1">
    <source>
        <dbReference type="ARBA" id="ARBA00005028"/>
    </source>
</evidence>
<evidence type="ECO:0000256" key="6">
    <source>
        <dbReference type="PIRSR" id="PIRSR005096-1"/>
    </source>
</evidence>
<evidence type="ECO:0000256" key="5">
    <source>
        <dbReference type="PIRNR" id="PIRNR005096"/>
    </source>
</evidence>
<dbReference type="AlphaFoldDB" id="A0AAW9JPC8"/>
<comment type="caution">
    <text evidence="9">The sequence shown here is derived from an EMBL/GenBank/DDBJ whole genome shotgun (WGS) entry which is preliminary data.</text>
</comment>
<evidence type="ECO:0000313" key="9">
    <source>
        <dbReference type="EMBL" id="MDZ5757418.1"/>
    </source>
</evidence>
<accession>A0AAW9JPC8</accession>
<dbReference type="GO" id="GO:0005737">
    <property type="term" value="C:cytoplasm"/>
    <property type="evidence" value="ECO:0007669"/>
    <property type="project" value="TreeGrafter"/>
</dbReference>
<dbReference type="EMBL" id="JAVBVO010000001">
    <property type="protein sequence ID" value="MDZ5757418.1"/>
    <property type="molecule type" value="Genomic_DNA"/>
</dbReference>
<feature type="active site" description="Proton donor" evidence="6">
    <location>
        <position position="178"/>
    </location>
</feature>
<dbReference type="GO" id="GO:0030246">
    <property type="term" value="F:carbohydrate binding"/>
    <property type="evidence" value="ECO:0007669"/>
    <property type="project" value="InterPro"/>
</dbReference>
<dbReference type="GO" id="GO:0006006">
    <property type="term" value="P:glucose metabolic process"/>
    <property type="evidence" value="ECO:0007669"/>
    <property type="project" value="TreeGrafter"/>
</dbReference>